<reference evidence="1 2" key="1">
    <citation type="submission" date="2018-08" db="EMBL/GenBank/DDBJ databases">
        <title>Recombination of ecologically and evolutionarily significant loci maintains genetic cohesion in the Pseudomonas syringae species complex.</title>
        <authorList>
            <person name="Dillon M."/>
            <person name="Thakur S."/>
            <person name="Almeida R.N.D."/>
            <person name="Weir B.S."/>
            <person name="Guttman D.S."/>
        </authorList>
    </citation>
    <scope>NUCLEOTIDE SEQUENCE [LARGE SCALE GENOMIC DNA]</scope>
    <source>
        <strain evidence="1 2">88_10</strain>
    </source>
</reference>
<gene>
    <name evidence="1" type="ORF">APX70_03727</name>
</gene>
<dbReference type="EMBL" id="RBNL01000607">
    <property type="protein sequence ID" value="RML99667.1"/>
    <property type="molecule type" value="Genomic_DNA"/>
</dbReference>
<dbReference type="Proteomes" id="UP000282378">
    <property type="component" value="Unassembled WGS sequence"/>
</dbReference>
<accession>A0A3M3AGQ8</accession>
<organism evidence="1 2">
    <name type="scientific">Pseudomonas syringae pv. maculicola</name>
    <dbReference type="NCBI Taxonomy" id="59511"/>
    <lineage>
        <taxon>Bacteria</taxon>
        <taxon>Pseudomonadati</taxon>
        <taxon>Pseudomonadota</taxon>
        <taxon>Gammaproteobacteria</taxon>
        <taxon>Pseudomonadales</taxon>
        <taxon>Pseudomonadaceae</taxon>
        <taxon>Pseudomonas</taxon>
    </lineage>
</organism>
<comment type="caution">
    <text evidence="1">The sequence shown here is derived from an EMBL/GenBank/DDBJ whole genome shotgun (WGS) entry which is preliminary data.</text>
</comment>
<sequence length="67" mass="7624">MLLAMDRIGTDLQAPFGNSQHRIRMEDLCNTIEKNLQSMFSSPERQPLLADLKAPYRGAWPTHQLAV</sequence>
<protein>
    <submittedName>
        <fullName evidence="1">Conserved effector locus protein</fullName>
    </submittedName>
</protein>
<evidence type="ECO:0000313" key="2">
    <source>
        <dbReference type="Proteomes" id="UP000282378"/>
    </source>
</evidence>
<proteinExistence type="predicted"/>
<dbReference type="AlphaFoldDB" id="A0A3M3AGQ8"/>
<name>A0A3M3AGQ8_PSEYM</name>
<evidence type="ECO:0000313" key="1">
    <source>
        <dbReference type="EMBL" id="RML99667.1"/>
    </source>
</evidence>